<dbReference type="Proteomes" id="UP000607281">
    <property type="component" value="Unassembled WGS sequence"/>
</dbReference>
<sequence>MVNIKISDLSPGDEGKSINELTVWEMKTVYAGLERRYGRRRQVETSLEEPDTNSIPDTNAILGQWMDNLDFQIKDLREQLGIPQ</sequence>
<proteinExistence type="predicted"/>
<comment type="caution">
    <text evidence="1">The sequence shown here is derived from an EMBL/GenBank/DDBJ whole genome shotgun (WGS) entry which is preliminary data.</text>
</comment>
<dbReference type="RefSeq" id="WP_190408333.1">
    <property type="nucleotide sequence ID" value="NZ_JACJRF010000032.1"/>
</dbReference>
<reference evidence="1 2" key="1">
    <citation type="journal article" date="2020" name="ISME J.">
        <title>Comparative genomics reveals insights into cyanobacterial evolution and habitat adaptation.</title>
        <authorList>
            <person name="Chen M.Y."/>
            <person name="Teng W.K."/>
            <person name="Zhao L."/>
            <person name="Hu C.X."/>
            <person name="Zhou Y.K."/>
            <person name="Han B.P."/>
            <person name="Song L.R."/>
            <person name="Shu W.S."/>
        </authorList>
    </citation>
    <scope>NUCLEOTIDE SEQUENCE [LARGE SCALE GENOMIC DNA]</scope>
    <source>
        <strain evidence="1 2">FACHB-260</strain>
    </source>
</reference>
<protein>
    <submittedName>
        <fullName evidence="1">Uncharacterized protein</fullName>
    </submittedName>
</protein>
<gene>
    <name evidence="1" type="ORF">H6G18_17385</name>
</gene>
<dbReference type="EMBL" id="JACJRF010000032">
    <property type="protein sequence ID" value="MBD2345906.1"/>
    <property type="molecule type" value="Genomic_DNA"/>
</dbReference>
<evidence type="ECO:0000313" key="1">
    <source>
        <dbReference type="EMBL" id="MBD2345906.1"/>
    </source>
</evidence>
<organism evidence="1 2">
    <name type="scientific">Anabaena subtropica FACHB-260</name>
    <dbReference type="NCBI Taxonomy" id="2692884"/>
    <lineage>
        <taxon>Bacteria</taxon>
        <taxon>Bacillati</taxon>
        <taxon>Cyanobacteriota</taxon>
        <taxon>Cyanophyceae</taxon>
        <taxon>Nostocales</taxon>
        <taxon>Nostocaceae</taxon>
        <taxon>Anabaena</taxon>
    </lineage>
</organism>
<accession>A0ABR8CRU5</accession>
<name>A0ABR8CRU5_9NOST</name>
<keyword evidence="2" id="KW-1185">Reference proteome</keyword>
<evidence type="ECO:0000313" key="2">
    <source>
        <dbReference type="Proteomes" id="UP000607281"/>
    </source>
</evidence>